<dbReference type="SMART" id="SM00332">
    <property type="entry name" value="PP2Cc"/>
    <property type="match status" value="1"/>
</dbReference>
<proteinExistence type="predicted"/>
<dbReference type="EMBL" id="JAAQQR010000001">
    <property type="protein sequence ID" value="NID03302.1"/>
    <property type="molecule type" value="Genomic_DNA"/>
</dbReference>
<feature type="domain" description="PPM-type phosphatase" evidence="1">
    <location>
        <begin position="7"/>
        <end position="235"/>
    </location>
</feature>
<dbReference type="Gene3D" id="3.60.40.10">
    <property type="entry name" value="PPM-type phosphatase domain"/>
    <property type="match status" value="1"/>
</dbReference>
<dbReference type="SUPFAM" id="SSF81606">
    <property type="entry name" value="PP2C-like"/>
    <property type="match status" value="1"/>
</dbReference>
<dbReference type="CDD" id="cd00143">
    <property type="entry name" value="PP2Cc"/>
    <property type="match status" value="1"/>
</dbReference>
<dbReference type="RefSeq" id="WP_167121935.1">
    <property type="nucleotide sequence ID" value="NZ_JAAQQR010000001.1"/>
</dbReference>
<name>A0ABX0Q0L5_9GAMM</name>
<dbReference type="InterPro" id="IPR001932">
    <property type="entry name" value="PPM-type_phosphatase-like_dom"/>
</dbReference>
<evidence type="ECO:0000313" key="2">
    <source>
        <dbReference type="EMBL" id="NID03302.1"/>
    </source>
</evidence>
<evidence type="ECO:0000313" key="3">
    <source>
        <dbReference type="Proteomes" id="UP001429601"/>
    </source>
</evidence>
<protein>
    <submittedName>
        <fullName evidence="2">Serine/threonine-protein phosphatase</fullName>
    </submittedName>
</protein>
<organism evidence="2 3">
    <name type="scientific">Luteibacter jiangsuensis</name>
    <dbReference type="NCBI Taxonomy" id="637577"/>
    <lineage>
        <taxon>Bacteria</taxon>
        <taxon>Pseudomonadati</taxon>
        <taxon>Pseudomonadota</taxon>
        <taxon>Gammaproteobacteria</taxon>
        <taxon>Lysobacterales</taxon>
        <taxon>Rhodanobacteraceae</taxon>
        <taxon>Luteibacter</taxon>
    </lineage>
</organism>
<reference evidence="2 3" key="1">
    <citation type="journal article" date="2011" name="Curr. Microbiol.">
        <title>Luteibacter jiangsuensis sp. nov.: a methamidophos-degrading bacterium isolated from a methamidophos-manufacturing factory.</title>
        <authorList>
            <person name="Wang L."/>
            <person name="Wang G.L."/>
            <person name="Li S.P."/>
            <person name="Jiang J.D."/>
        </authorList>
    </citation>
    <scope>NUCLEOTIDE SEQUENCE [LARGE SCALE GENOMIC DNA]</scope>
    <source>
        <strain evidence="2 3">CGMCC 1.10133</strain>
    </source>
</reference>
<keyword evidence="3" id="KW-1185">Reference proteome</keyword>
<evidence type="ECO:0000259" key="1">
    <source>
        <dbReference type="PROSITE" id="PS51746"/>
    </source>
</evidence>
<dbReference type="PROSITE" id="PS51746">
    <property type="entry name" value="PPM_2"/>
    <property type="match status" value="1"/>
</dbReference>
<gene>
    <name evidence="2" type="ORF">HBF26_00275</name>
</gene>
<accession>A0ABX0Q0L5</accession>
<dbReference type="InterPro" id="IPR036457">
    <property type="entry name" value="PPM-type-like_dom_sf"/>
</dbReference>
<comment type="caution">
    <text evidence="2">The sequence shown here is derived from an EMBL/GenBank/DDBJ whole genome shotgun (WGS) entry which is preliminary data.</text>
</comment>
<dbReference type="Pfam" id="PF13672">
    <property type="entry name" value="PP2C_2"/>
    <property type="match status" value="1"/>
</dbReference>
<sequence>MTRPYLSAGRTETGRVRRLNEDAILLADGPGLWVVADGLGGHTAGDFASQMVTRRLGTLRFRGDLAGQIEAVEDEMTTVNHLLRDAARERRVDVIASTVVVLVHAREMVACGWAGDSRGYCFDDDRLRQLTRDHVHGAGDDVTRIGHMGASTMAGALTRAVGADEELHMDWVITRRQPGMGFVLCSDGINKELADTDIEAECRRHKTPSSLVDSLVDCALSRGGRDNISAVAVWLDEFED</sequence>
<dbReference type="Proteomes" id="UP001429601">
    <property type="component" value="Unassembled WGS sequence"/>
</dbReference>